<dbReference type="CDD" id="cd07412">
    <property type="entry name" value="MPP_YhcR_N"/>
    <property type="match status" value="1"/>
</dbReference>
<feature type="chain" id="PRO_5044971376" evidence="2">
    <location>
        <begin position="21"/>
        <end position="559"/>
    </location>
</feature>
<comment type="caution">
    <text evidence="5">The sequence shown here is derived from an EMBL/GenBank/DDBJ whole genome shotgun (WGS) entry which is preliminary data.</text>
</comment>
<keyword evidence="2" id="KW-0378">Hydrolase</keyword>
<dbReference type="EMBL" id="JBHSBU010000001">
    <property type="protein sequence ID" value="MFC4158552.1"/>
    <property type="molecule type" value="Genomic_DNA"/>
</dbReference>
<feature type="domain" description="5'-Nucleotidase C-terminal" evidence="4">
    <location>
        <begin position="364"/>
        <end position="521"/>
    </location>
</feature>
<evidence type="ECO:0000313" key="6">
    <source>
        <dbReference type="Proteomes" id="UP001595791"/>
    </source>
</evidence>
<comment type="similarity">
    <text evidence="2">Belongs to the 5'-nucleotidase family.</text>
</comment>
<dbReference type="PANTHER" id="PTHR11575:SF24">
    <property type="entry name" value="5'-NUCLEOTIDASE"/>
    <property type="match status" value="1"/>
</dbReference>
<dbReference type="SUPFAM" id="SSF56300">
    <property type="entry name" value="Metallo-dependent phosphatases"/>
    <property type="match status" value="1"/>
</dbReference>
<dbReference type="RefSeq" id="WP_378161347.1">
    <property type="nucleotide sequence ID" value="NZ_JBHSBU010000001.1"/>
</dbReference>
<keyword evidence="6" id="KW-1185">Reference proteome</keyword>
<dbReference type="PANTHER" id="PTHR11575">
    <property type="entry name" value="5'-NUCLEOTIDASE-RELATED"/>
    <property type="match status" value="1"/>
</dbReference>
<dbReference type="Pfam" id="PF02872">
    <property type="entry name" value="5_nucleotid_C"/>
    <property type="match status" value="1"/>
</dbReference>
<dbReference type="InterPro" id="IPR036907">
    <property type="entry name" value="5'-Nucleotdase_C_sf"/>
</dbReference>
<protein>
    <submittedName>
        <fullName evidence="5">Bifunctional metallophosphatase/5'-nucleotidase</fullName>
    </submittedName>
</protein>
<proteinExistence type="inferred from homology"/>
<dbReference type="Gene3D" id="3.90.780.10">
    <property type="entry name" value="5'-Nucleotidase, C-terminal domain"/>
    <property type="match status" value="1"/>
</dbReference>
<organism evidence="5 6">
    <name type="scientific">Chitinimonas lacunae</name>
    <dbReference type="NCBI Taxonomy" id="1963018"/>
    <lineage>
        <taxon>Bacteria</taxon>
        <taxon>Pseudomonadati</taxon>
        <taxon>Pseudomonadota</taxon>
        <taxon>Betaproteobacteria</taxon>
        <taxon>Neisseriales</taxon>
        <taxon>Chitinibacteraceae</taxon>
        <taxon>Chitinimonas</taxon>
    </lineage>
</organism>
<dbReference type="Pfam" id="PF00149">
    <property type="entry name" value="Metallophos"/>
    <property type="match status" value="1"/>
</dbReference>
<dbReference type="PRINTS" id="PR01607">
    <property type="entry name" value="APYRASEFAMLY"/>
</dbReference>
<name>A0ABV8MK84_9NEIS</name>
<evidence type="ECO:0000313" key="5">
    <source>
        <dbReference type="EMBL" id="MFC4158552.1"/>
    </source>
</evidence>
<sequence>MRRSLLVLPALLSLVGCASFAPSPAKSAAPATGTLDVKLIAFNDFHGNLRQPGSGVKVPDPADPNKTLTVPAGGSEYLATWIKQLKAKNPHHAVVSAGDLIGASPLLSSLFHDEPTIESMNEMGLEFNAVGNHEFDEGAEELLRMQRGGCHPKDGCKIGDFNGARFKFLAANVIERSTGKPLFPAYQIKRFEGVPVAFIGMTLKDTPTIVNPSGVAGLQFLDEAETVNRLVPELKAQGVRAIVVLVHEGGVQTPDGGINDCKGISGAIVDIVKRFDPEVDVVVSGHTHQPYNCAMDNRLLTSAYSYGRLVTEIDLKLDRASGDVIERRANNLIVATNVNKDANQTALLERVSKLVAPLEGRIIGTIGGALTNQADRNGETTAGRFIADAQLEATRDPKLGGAQIAFMNDGGVRGDIVPDAQGRVTFGQLFTAQPWGNNMMTVTLKGSDIVELLEQQFRPKLGVMMFVSENFTYRYDLRQPEGQRVLRDSIHLNGAPLDLNADYRVAANSFLALGGNNFSVFLRGRNPVGGPLDVDALIEYVERQPGRPVPTTPRANKVE</sequence>
<dbReference type="InterPro" id="IPR006179">
    <property type="entry name" value="5_nucleotidase/apyrase"/>
</dbReference>
<feature type="signal peptide" evidence="2">
    <location>
        <begin position="1"/>
        <end position="20"/>
    </location>
</feature>
<dbReference type="Gene3D" id="3.60.21.10">
    <property type="match status" value="1"/>
</dbReference>
<dbReference type="InterPro" id="IPR041831">
    <property type="entry name" value="YhcR_MPP"/>
</dbReference>
<evidence type="ECO:0000259" key="3">
    <source>
        <dbReference type="Pfam" id="PF00149"/>
    </source>
</evidence>
<keyword evidence="1 2" id="KW-0732">Signal</keyword>
<dbReference type="InterPro" id="IPR029052">
    <property type="entry name" value="Metallo-depent_PP-like"/>
</dbReference>
<evidence type="ECO:0000259" key="4">
    <source>
        <dbReference type="Pfam" id="PF02872"/>
    </source>
</evidence>
<keyword evidence="2" id="KW-0547">Nucleotide-binding</keyword>
<accession>A0ABV8MK84</accession>
<dbReference type="InterPro" id="IPR008334">
    <property type="entry name" value="5'-Nucleotdase_C"/>
</dbReference>
<feature type="domain" description="Calcineurin-like phosphoesterase" evidence="3">
    <location>
        <begin position="38"/>
        <end position="290"/>
    </location>
</feature>
<dbReference type="Proteomes" id="UP001595791">
    <property type="component" value="Unassembled WGS sequence"/>
</dbReference>
<dbReference type="InterPro" id="IPR004843">
    <property type="entry name" value="Calcineurin-like_PHP"/>
</dbReference>
<gene>
    <name evidence="5" type="ORF">ACFOW7_04165</name>
</gene>
<reference evidence="6" key="1">
    <citation type="journal article" date="2019" name="Int. J. Syst. Evol. Microbiol.">
        <title>The Global Catalogue of Microorganisms (GCM) 10K type strain sequencing project: providing services to taxonomists for standard genome sequencing and annotation.</title>
        <authorList>
            <consortium name="The Broad Institute Genomics Platform"/>
            <consortium name="The Broad Institute Genome Sequencing Center for Infectious Disease"/>
            <person name="Wu L."/>
            <person name="Ma J."/>
        </authorList>
    </citation>
    <scope>NUCLEOTIDE SEQUENCE [LARGE SCALE GENOMIC DNA]</scope>
    <source>
        <strain evidence="6">LMG 29894</strain>
    </source>
</reference>
<dbReference type="SUPFAM" id="SSF55816">
    <property type="entry name" value="5'-nucleotidase (syn. UDP-sugar hydrolase), C-terminal domain"/>
    <property type="match status" value="1"/>
</dbReference>
<evidence type="ECO:0000256" key="1">
    <source>
        <dbReference type="ARBA" id="ARBA00022729"/>
    </source>
</evidence>
<evidence type="ECO:0000256" key="2">
    <source>
        <dbReference type="RuleBase" id="RU362119"/>
    </source>
</evidence>
<dbReference type="PROSITE" id="PS51257">
    <property type="entry name" value="PROKAR_LIPOPROTEIN"/>
    <property type="match status" value="1"/>
</dbReference>